<reference evidence="1" key="1">
    <citation type="submission" date="2020-05" db="EMBL/GenBank/DDBJ databases">
        <authorList>
            <person name="Chiriac C."/>
            <person name="Salcher M."/>
            <person name="Ghai R."/>
            <person name="Kavagutti S V."/>
        </authorList>
    </citation>
    <scope>NUCLEOTIDE SEQUENCE</scope>
</reference>
<evidence type="ECO:0000313" key="1">
    <source>
        <dbReference type="EMBL" id="CAB5219004.1"/>
    </source>
</evidence>
<name>A0A6J7WSD5_9CAUD</name>
<proteinExistence type="predicted"/>
<gene>
    <name evidence="1" type="ORF">UFOVP227_19</name>
</gene>
<dbReference type="EMBL" id="LR798274">
    <property type="protein sequence ID" value="CAB5219004.1"/>
    <property type="molecule type" value="Genomic_DNA"/>
</dbReference>
<sequence>MAVFVFTNAKVQIAPTTGGTKVDLSDHVTSVTVTYEKDSIETTAMGATGHVFTGGLQNLSVALELNNDQATGSVLETLWSNTGTGTSELTISNTTTVGDQKFTIVNAFLSSSTPVNGAVGDLSKQSVTFTGGSITKGTV</sequence>
<protein>
    <submittedName>
        <fullName evidence="1">Uncharacterized protein</fullName>
    </submittedName>
</protein>
<organism evidence="1">
    <name type="scientific">uncultured Caudovirales phage</name>
    <dbReference type="NCBI Taxonomy" id="2100421"/>
    <lineage>
        <taxon>Viruses</taxon>
        <taxon>Duplodnaviria</taxon>
        <taxon>Heunggongvirae</taxon>
        <taxon>Uroviricota</taxon>
        <taxon>Caudoviricetes</taxon>
        <taxon>Peduoviridae</taxon>
        <taxon>Maltschvirus</taxon>
        <taxon>Maltschvirus maltsch</taxon>
    </lineage>
</organism>
<accession>A0A6J7WSD5</accession>